<organism evidence="3 4">
    <name type="scientific">Edaphochlamys debaryana</name>
    <dbReference type="NCBI Taxonomy" id="47281"/>
    <lineage>
        <taxon>Eukaryota</taxon>
        <taxon>Viridiplantae</taxon>
        <taxon>Chlorophyta</taxon>
        <taxon>core chlorophytes</taxon>
        <taxon>Chlorophyceae</taxon>
        <taxon>CS clade</taxon>
        <taxon>Chlamydomonadales</taxon>
        <taxon>Chlamydomonadales incertae sedis</taxon>
        <taxon>Edaphochlamys</taxon>
    </lineage>
</organism>
<feature type="compositionally biased region" description="Acidic residues" evidence="1">
    <location>
        <begin position="461"/>
        <end position="471"/>
    </location>
</feature>
<keyword evidence="4" id="KW-1185">Reference proteome</keyword>
<evidence type="ECO:0000313" key="3">
    <source>
        <dbReference type="EMBL" id="KAG2486362.1"/>
    </source>
</evidence>
<dbReference type="AlphaFoldDB" id="A0A835XKD5"/>
<feature type="region of interest" description="Disordered" evidence="1">
    <location>
        <begin position="566"/>
        <end position="638"/>
    </location>
</feature>
<sequence>MLRTAGTASKRGGVEATSASEPASLAPSGSPAWGAEAGGRGLPAAASEPLAGSLPSGHPLPPGPPVQLPAPGARTRGGSGARAFSLSSGAGGVQGREARQALGLRAGPAEAAAASGGDWGLGLGLGSGCAAGGSGPGPHDAAAEPLGLGLGLELLLRSARSLGSGASGSASGLGSGEAGAGAVAELGLSALRAGGPASSALLGPSYAATLPLPLDPAVAWASLGPAGAWPGPLPPSLASVEPRVVLLPGPAAAAEGGGPQEQELTFQAVVCCSRPPLPGPADGPPPPAPLQLLLRSGGAYLPSAVQPEPASPARTSAATAANGADTLSADLDCRLPYLPPSPALLQAPPPARRPGLSPCAPARRRPLRRCARACCCWRAGPVPLGVGPVLLLRCPRVAAELGAALGGAGGRGGGGGGRGGGVGGGAGGGRACGGALPAAERDALLLDLGTWLFHTEGREVEEGEGEGEEEGGQGAGDCADRRSAQPQPQRASREAQQPGALGRECGCRRVSPPFGPPPASPSPSPSPCPDGLMGLGLHLLAYARAAGWAATAVALEGRLRALGLPGPEESSGGAGAGAAAAGAQAQAAAPPAVDPERPEAAAAAVPGGTKRGPEQARPGPKGGAEQPHTGPRPTAPTRVVDAIAPPQSQPSAPSPSAPGRGRGLWSVLSPLVSAVRAALGLGYGRGGPSERDREQERAFAEWAAPRVALCRSLITLMDLMALAAAAALVPLGPALAPDFIIAVPAAVLLACWPGLLEAGAWLALPRRAFWRVQAAASLLRYASQVLAKAATAAWWGAGLGPALERCLWGCEAALMEGVVHSALTMAPPVLVLPLSIARAAVNAALILRVLPARGPAFAHFRSALIAALELGSCLGAHAAWRLCFRREAGGRRGRGPRDRRRRRPGR</sequence>
<protein>
    <submittedName>
        <fullName evidence="3">Uncharacterized protein</fullName>
    </submittedName>
</protein>
<feature type="region of interest" description="Disordered" evidence="1">
    <location>
        <begin position="1"/>
        <end position="92"/>
    </location>
</feature>
<evidence type="ECO:0000313" key="4">
    <source>
        <dbReference type="Proteomes" id="UP000612055"/>
    </source>
</evidence>
<feature type="compositionally biased region" description="Pro residues" evidence="1">
    <location>
        <begin position="513"/>
        <end position="527"/>
    </location>
</feature>
<name>A0A835XKD5_9CHLO</name>
<gene>
    <name evidence="3" type="ORF">HYH03_014943</name>
</gene>
<feature type="transmembrane region" description="Helical" evidence="2">
    <location>
        <begin position="663"/>
        <end position="683"/>
    </location>
</feature>
<dbReference type="Proteomes" id="UP000612055">
    <property type="component" value="Unassembled WGS sequence"/>
</dbReference>
<keyword evidence="2" id="KW-0812">Transmembrane</keyword>
<feature type="transmembrane region" description="Helical" evidence="2">
    <location>
        <begin position="739"/>
        <end position="764"/>
    </location>
</feature>
<evidence type="ECO:0000256" key="1">
    <source>
        <dbReference type="SAM" id="MobiDB-lite"/>
    </source>
</evidence>
<feature type="region of interest" description="Disordered" evidence="1">
    <location>
        <begin position="459"/>
        <end position="527"/>
    </location>
</feature>
<keyword evidence="2" id="KW-0472">Membrane</keyword>
<dbReference type="OrthoDB" id="544555at2759"/>
<evidence type="ECO:0000256" key="2">
    <source>
        <dbReference type="SAM" id="Phobius"/>
    </source>
</evidence>
<feature type="transmembrane region" description="Helical" evidence="2">
    <location>
        <begin position="713"/>
        <end position="733"/>
    </location>
</feature>
<feature type="compositionally biased region" description="Pro residues" evidence="1">
    <location>
        <begin position="58"/>
        <end position="68"/>
    </location>
</feature>
<proteinExistence type="predicted"/>
<accession>A0A835XKD5</accession>
<comment type="caution">
    <text evidence="3">The sequence shown here is derived from an EMBL/GenBank/DDBJ whole genome shotgun (WGS) entry which is preliminary data.</text>
</comment>
<feature type="compositionally biased region" description="Low complexity" evidence="1">
    <location>
        <begin position="577"/>
        <end position="591"/>
    </location>
</feature>
<dbReference type="EMBL" id="JAEHOE010000113">
    <property type="protein sequence ID" value="KAG2486362.1"/>
    <property type="molecule type" value="Genomic_DNA"/>
</dbReference>
<keyword evidence="2" id="KW-1133">Transmembrane helix</keyword>
<reference evidence="3" key="1">
    <citation type="journal article" date="2020" name="bioRxiv">
        <title>Comparative genomics of Chlamydomonas.</title>
        <authorList>
            <person name="Craig R.J."/>
            <person name="Hasan A.R."/>
            <person name="Ness R.W."/>
            <person name="Keightley P.D."/>
        </authorList>
    </citation>
    <scope>NUCLEOTIDE SEQUENCE</scope>
    <source>
        <strain evidence="3">CCAP 11/70</strain>
    </source>
</reference>